<feature type="domain" description="Alpha/beta hydrolase fold-3" evidence="2">
    <location>
        <begin position="87"/>
        <end position="310"/>
    </location>
</feature>
<gene>
    <name evidence="3" type="ORF">POPTR_001G032400</name>
</gene>
<evidence type="ECO:0000313" key="3">
    <source>
        <dbReference type="EMBL" id="PNT52460.1"/>
    </source>
</evidence>
<comment type="similarity">
    <text evidence="1">Belongs to the 'GDXG' lipolytic enzyme family.</text>
</comment>
<dbReference type="Proteomes" id="UP000006729">
    <property type="component" value="Chromosome 1"/>
</dbReference>
<evidence type="ECO:0000256" key="1">
    <source>
        <dbReference type="ARBA" id="ARBA00010515"/>
    </source>
</evidence>
<dbReference type="STRING" id="3694.A0A2K2BRQ1"/>
<dbReference type="PANTHER" id="PTHR23024">
    <property type="entry name" value="ARYLACETAMIDE DEACETYLASE"/>
    <property type="match status" value="1"/>
</dbReference>
<dbReference type="EMBL" id="CM009290">
    <property type="protein sequence ID" value="PNT52460.1"/>
    <property type="molecule type" value="Genomic_DNA"/>
</dbReference>
<dbReference type="InterPro" id="IPR050466">
    <property type="entry name" value="Carboxylest/Gibb_receptor"/>
</dbReference>
<reference evidence="3 4" key="1">
    <citation type="journal article" date="2006" name="Science">
        <title>The genome of black cottonwood, Populus trichocarpa (Torr. &amp; Gray).</title>
        <authorList>
            <person name="Tuskan G.A."/>
            <person name="Difazio S."/>
            <person name="Jansson S."/>
            <person name="Bohlmann J."/>
            <person name="Grigoriev I."/>
            <person name="Hellsten U."/>
            <person name="Putnam N."/>
            <person name="Ralph S."/>
            <person name="Rombauts S."/>
            <person name="Salamov A."/>
            <person name="Schein J."/>
            <person name="Sterck L."/>
            <person name="Aerts A."/>
            <person name="Bhalerao R.R."/>
            <person name="Bhalerao R.P."/>
            <person name="Blaudez D."/>
            <person name="Boerjan W."/>
            <person name="Brun A."/>
            <person name="Brunner A."/>
            <person name="Busov V."/>
            <person name="Campbell M."/>
            <person name="Carlson J."/>
            <person name="Chalot M."/>
            <person name="Chapman J."/>
            <person name="Chen G.L."/>
            <person name="Cooper D."/>
            <person name="Coutinho P.M."/>
            <person name="Couturier J."/>
            <person name="Covert S."/>
            <person name="Cronk Q."/>
            <person name="Cunningham R."/>
            <person name="Davis J."/>
            <person name="Degroeve S."/>
            <person name="Dejardin A."/>
            <person name="Depamphilis C."/>
            <person name="Detter J."/>
            <person name="Dirks B."/>
            <person name="Dubchak I."/>
            <person name="Duplessis S."/>
            <person name="Ehlting J."/>
            <person name="Ellis B."/>
            <person name="Gendler K."/>
            <person name="Goodstein D."/>
            <person name="Gribskov M."/>
            <person name="Grimwood J."/>
            <person name="Groover A."/>
            <person name="Gunter L."/>
            <person name="Hamberger B."/>
            <person name="Heinze B."/>
            <person name="Helariutta Y."/>
            <person name="Henrissat B."/>
            <person name="Holligan D."/>
            <person name="Holt R."/>
            <person name="Huang W."/>
            <person name="Islam-Faridi N."/>
            <person name="Jones S."/>
            <person name="Jones-Rhoades M."/>
            <person name="Jorgensen R."/>
            <person name="Joshi C."/>
            <person name="Kangasjarvi J."/>
            <person name="Karlsson J."/>
            <person name="Kelleher C."/>
            <person name="Kirkpatrick R."/>
            <person name="Kirst M."/>
            <person name="Kohler A."/>
            <person name="Kalluri U."/>
            <person name="Larimer F."/>
            <person name="Leebens-Mack J."/>
            <person name="Leple J.C."/>
            <person name="Locascio P."/>
            <person name="Lou Y."/>
            <person name="Lucas S."/>
            <person name="Martin F."/>
            <person name="Montanini B."/>
            <person name="Napoli C."/>
            <person name="Nelson D.R."/>
            <person name="Nelson C."/>
            <person name="Nieminen K."/>
            <person name="Nilsson O."/>
            <person name="Pereda V."/>
            <person name="Peter G."/>
            <person name="Philippe R."/>
            <person name="Pilate G."/>
            <person name="Poliakov A."/>
            <person name="Razumovskaya J."/>
            <person name="Richardson P."/>
            <person name="Rinaldi C."/>
            <person name="Ritland K."/>
            <person name="Rouze P."/>
            <person name="Ryaboy D."/>
            <person name="Schmutz J."/>
            <person name="Schrader J."/>
            <person name="Segerman B."/>
            <person name="Shin H."/>
            <person name="Siddiqui A."/>
            <person name="Sterky F."/>
            <person name="Terry A."/>
            <person name="Tsai C.J."/>
            <person name="Uberbacher E."/>
            <person name="Unneberg P."/>
            <person name="Vahala J."/>
            <person name="Wall K."/>
            <person name="Wessler S."/>
            <person name="Yang G."/>
            <person name="Yin T."/>
            <person name="Douglas C."/>
            <person name="Marra M."/>
            <person name="Sandberg G."/>
            <person name="Van de Peer Y."/>
            <person name="Rokhsar D."/>
        </authorList>
    </citation>
    <scope>NUCLEOTIDE SEQUENCE [LARGE SCALE GENOMIC DNA]</scope>
    <source>
        <strain evidence="4">cv. Nisqually</strain>
    </source>
</reference>
<dbReference type="AlphaFoldDB" id="A0A2K2BRQ1"/>
<keyword evidence="4" id="KW-1185">Reference proteome</keyword>
<dbReference type="InParanoid" id="A0A2K2BRQ1"/>
<dbReference type="InterPro" id="IPR029058">
    <property type="entry name" value="AB_hydrolase_fold"/>
</dbReference>
<sequence length="340" mass="38211">MVYQKKIVEEVSGWLRIFDDGWVDRTWTGPPQVKFMAEPVPPHEEFIEGVAIRDVTIDENSGLSVRIYLPQHEPDHYTDNSDKLPLIVHFHGGGFCISQADWYMYYYIYSRLARSAPAIVVSVYLRLAPEHRLPAAIDDGFSALMWLRALAQGQESYEPWLNNHGDFNRVFLIGDSSGGNLVHHVAARAGQVDLSPMRLAGGIPVHPGFVRSERSKSEMEQPESPFLTLDMVDRFLKLALPKGCTKDHPFTCPMGHAAPPLDSLNLPPFLLCVAEADLIRDTEMEYYEAMKKANKDVELLINPGVGHSFYLNKIAVDMDPHTAAQTTGLLEGIVEFIKKH</sequence>
<organism evidence="3 4">
    <name type="scientific">Populus trichocarpa</name>
    <name type="common">Western balsam poplar</name>
    <name type="synonym">Populus balsamifera subsp. trichocarpa</name>
    <dbReference type="NCBI Taxonomy" id="3694"/>
    <lineage>
        <taxon>Eukaryota</taxon>
        <taxon>Viridiplantae</taxon>
        <taxon>Streptophyta</taxon>
        <taxon>Embryophyta</taxon>
        <taxon>Tracheophyta</taxon>
        <taxon>Spermatophyta</taxon>
        <taxon>Magnoliopsida</taxon>
        <taxon>eudicotyledons</taxon>
        <taxon>Gunneridae</taxon>
        <taxon>Pentapetalae</taxon>
        <taxon>rosids</taxon>
        <taxon>fabids</taxon>
        <taxon>Malpighiales</taxon>
        <taxon>Salicaceae</taxon>
        <taxon>Saliceae</taxon>
        <taxon>Populus</taxon>
    </lineage>
</organism>
<protein>
    <recommendedName>
        <fullName evidence="2">Alpha/beta hydrolase fold-3 domain-containing protein</fullName>
    </recommendedName>
</protein>
<dbReference type="Gene3D" id="3.40.50.1820">
    <property type="entry name" value="alpha/beta hydrolase"/>
    <property type="match status" value="1"/>
</dbReference>
<proteinExistence type="inferred from homology"/>
<dbReference type="ESTHER" id="poptr-a0a2k2brq1">
    <property type="family name" value="Plant_carboxylesterase"/>
</dbReference>
<evidence type="ECO:0000313" key="4">
    <source>
        <dbReference type="Proteomes" id="UP000006729"/>
    </source>
</evidence>
<dbReference type="InterPro" id="IPR013094">
    <property type="entry name" value="AB_hydrolase_3"/>
</dbReference>
<dbReference type="Pfam" id="PF07859">
    <property type="entry name" value="Abhydrolase_3"/>
    <property type="match status" value="1"/>
</dbReference>
<accession>A0A2K2BRQ1</accession>
<evidence type="ECO:0000259" key="2">
    <source>
        <dbReference type="Pfam" id="PF07859"/>
    </source>
</evidence>
<dbReference type="GO" id="GO:0016787">
    <property type="term" value="F:hydrolase activity"/>
    <property type="evidence" value="ECO:0007669"/>
    <property type="project" value="InterPro"/>
</dbReference>
<name>A0A2K2BRQ1_POPTR</name>
<dbReference type="SUPFAM" id="SSF53474">
    <property type="entry name" value="alpha/beta-Hydrolases"/>
    <property type="match status" value="1"/>
</dbReference>
<dbReference type="PANTHER" id="PTHR23024:SF135">
    <property type="entry name" value="CELL DEATH ASSOCIATED PROTEIN"/>
    <property type="match status" value="1"/>
</dbReference>